<evidence type="ECO:0000313" key="1">
    <source>
        <dbReference type="EMBL" id="EDL83825.1"/>
    </source>
</evidence>
<dbReference type="AlphaFoldDB" id="A6KP77"/>
<evidence type="ECO:0000313" key="2">
    <source>
        <dbReference type="Proteomes" id="UP000234681"/>
    </source>
</evidence>
<protein>
    <submittedName>
        <fullName evidence="1">RCG22872</fullName>
    </submittedName>
</protein>
<proteinExistence type="predicted"/>
<dbReference type="EMBL" id="CH474078">
    <property type="protein sequence ID" value="EDL83825.1"/>
    <property type="molecule type" value="Genomic_DNA"/>
</dbReference>
<accession>A6KP77</accession>
<name>A6KP77_RAT</name>
<gene>
    <name evidence="1" type="ORF">rCG_22872</name>
</gene>
<sequence>MFTSDLRSTVGPSLLVFSTSILQGSATPLPEDTPNFLPIPRPLSNLF</sequence>
<organism evidence="1 2">
    <name type="scientific">Rattus norvegicus</name>
    <name type="common">Rat</name>
    <dbReference type="NCBI Taxonomy" id="10116"/>
    <lineage>
        <taxon>Eukaryota</taxon>
        <taxon>Metazoa</taxon>
        <taxon>Chordata</taxon>
        <taxon>Craniata</taxon>
        <taxon>Vertebrata</taxon>
        <taxon>Euteleostomi</taxon>
        <taxon>Mammalia</taxon>
        <taxon>Eutheria</taxon>
        <taxon>Euarchontoglires</taxon>
        <taxon>Glires</taxon>
        <taxon>Rodentia</taxon>
        <taxon>Myomorpha</taxon>
        <taxon>Muroidea</taxon>
        <taxon>Muridae</taxon>
        <taxon>Murinae</taxon>
        <taxon>Rattus</taxon>
    </lineage>
</organism>
<reference evidence="2" key="1">
    <citation type="submission" date="2005-09" db="EMBL/GenBank/DDBJ databases">
        <authorList>
            <person name="Mural R.J."/>
            <person name="Li P.W."/>
            <person name="Adams M.D."/>
            <person name="Amanatides P.G."/>
            <person name="Baden-Tillson H."/>
            <person name="Barnstead M."/>
            <person name="Chin S.H."/>
            <person name="Dew I."/>
            <person name="Evans C.A."/>
            <person name="Ferriera S."/>
            <person name="Flanigan M."/>
            <person name="Fosler C."/>
            <person name="Glodek A."/>
            <person name="Gu Z."/>
            <person name="Holt R.A."/>
            <person name="Jennings D."/>
            <person name="Kraft C.L."/>
            <person name="Lu F."/>
            <person name="Nguyen T."/>
            <person name="Nusskern D.R."/>
            <person name="Pfannkoch C.M."/>
            <person name="Sitter C."/>
            <person name="Sutton G.G."/>
            <person name="Venter J.C."/>
            <person name="Wang Z."/>
            <person name="Woodage T."/>
            <person name="Zheng X.H."/>
            <person name="Zhong F."/>
        </authorList>
    </citation>
    <scope>NUCLEOTIDE SEQUENCE [LARGE SCALE GENOMIC DNA]</scope>
    <source>
        <strain>BN</strain>
        <strain evidence="2">Sprague-Dawley</strain>
    </source>
</reference>
<dbReference type="Proteomes" id="UP000234681">
    <property type="component" value="Chromosome X"/>
</dbReference>